<dbReference type="AlphaFoldDB" id="A0A386AWT7"/>
<dbReference type="GO" id="GO:0019843">
    <property type="term" value="F:rRNA binding"/>
    <property type="evidence" value="ECO:0007669"/>
    <property type="project" value="UniProtKB-UniRule"/>
</dbReference>
<evidence type="ECO:0000256" key="8">
    <source>
        <dbReference type="RuleBase" id="RU003699"/>
    </source>
</evidence>
<comment type="subunit">
    <text evidence="7">Part of the 30S ribosomal subunit. Contacts protein S5. The interaction surface between S4 and S5 is involved in control of translational fidelity.</text>
</comment>
<dbReference type="InterPro" id="IPR002942">
    <property type="entry name" value="S4_RNA-bd"/>
</dbReference>
<protein>
    <recommendedName>
        <fullName evidence="6 7">Small ribosomal subunit protein uS4c</fullName>
    </recommendedName>
</protein>
<keyword evidence="4 7" id="KW-0689">Ribosomal protein</keyword>
<dbReference type="FunFam" id="3.10.290.10:FF:000001">
    <property type="entry name" value="30S ribosomal protein S4"/>
    <property type="match status" value="1"/>
</dbReference>
<dbReference type="InterPro" id="IPR036986">
    <property type="entry name" value="S4_RNA-bd_sf"/>
</dbReference>
<evidence type="ECO:0000256" key="3">
    <source>
        <dbReference type="ARBA" id="ARBA00022884"/>
    </source>
</evidence>
<dbReference type="InterPro" id="IPR005709">
    <property type="entry name" value="Ribosomal_uS4_bac-type"/>
</dbReference>
<comment type="similarity">
    <text evidence="1 7 8">Belongs to the universal ribosomal protein uS4 family.</text>
</comment>
<dbReference type="Gene3D" id="1.10.1050.10">
    <property type="entry name" value="Ribosomal Protein S4 Delta 41, Chain A, domain 1"/>
    <property type="match status" value="1"/>
</dbReference>
<dbReference type="Pfam" id="PF01479">
    <property type="entry name" value="S4"/>
    <property type="match status" value="1"/>
</dbReference>
<dbReference type="GO" id="GO:0003735">
    <property type="term" value="F:structural constituent of ribosome"/>
    <property type="evidence" value="ECO:0007669"/>
    <property type="project" value="InterPro"/>
</dbReference>
<dbReference type="PROSITE" id="PS50889">
    <property type="entry name" value="S4"/>
    <property type="match status" value="1"/>
</dbReference>
<dbReference type="HAMAP" id="MF_01306_B">
    <property type="entry name" value="Ribosomal_uS4_B"/>
    <property type="match status" value="1"/>
</dbReference>
<dbReference type="SUPFAM" id="SSF55174">
    <property type="entry name" value="Alpha-L RNA-binding motif"/>
    <property type="match status" value="1"/>
</dbReference>
<dbReference type="GO" id="GO:0042274">
    <property type="term" value="P:ribosomal small subunit biogenesis"/>
    <property type="evidence" value="ECO:0007669"/>
    <property type="project" value="TreeGrafter"/>
</dbReference>
<dbReference type="GO" id="GO:0006412">
    <property type="term" value="P:translation"/>
    <property type="evidence" value="ECO:0007669"/>
    <property type="project" value="UniProtKB-UniRule"/>
</dbReference>
<dbReference type="NCBIfam" id="NF003717">
    <property type="entry name" value="PRK05327.1"/>
    <property type="match status" value="1"/>
</dbReference>
<keyword evidence="2 7" id="KW-0699">rRNA-binding</keyword>
<keyword evidence="3 7" id="KW-0694">RNA-binding</keyword>
<proteinExistence type="inferred from homology"/>
<dbReference type="InterPro" id="IPR022801">
    <property type="entry name" value="Ribosomal_uS4"/>
</dbReference>
<comment type="function">
    <text evidence="7">One of the primary rRNA binding proteins, it binds directly to 16S rRNA where it nucleates assembly of the body of the 30S subunit.</text>
</comment>
<evidence type="ECO:0000256" key="4">
    <source>
        <dbReference type="ARBA" id="ARBA00022980"/>
    </source>
</evidence>
<comment type="function">
    <text evidence="7">With S5 and S12 plays an important role in translational accuracy.</text>
</comment>
<dbReference type="InterPro" id="IPR001912">
    <property type="entry name" value="Ribosomal_uS4_N"/>
</dbReference>
<keyword evidence="5 7" id="KW-0687">Ribonucleoprotein</keyword>
<dbReference type="PROSITE" id="PS00632">
    <property type="entry name" value="RIBOSOMAL_S4"/>
    <property type="match status" value="1"/>
</dbReference>
<dbReference type="FunFam" id="1.10.1050.10:FF:000002">
    <property type="entry name" value="30S ribosomal protein S4, chloroplastic"/>
    <property type="match status" value="1"/>
</dbReference>
<evidence type="ECO:0000256" key="1">
    <source>
        <dbReference type="ARBA" id="ARBA00007465"/>
    </source>
</evidence>
<comment type="subcellular location">
    <subcellularLocation>
        <location evidence="7">Plastid</location>
        <location evidence="7">Chloroplast</location>
    </subcellularLocation>
</comment>
<dbReference type="InterPro" id="IPR018079">
    <property type="entry name" value="Ribosomal_uS4_CS"/>
</dbReference>
<geneLocation type="chloroplast" evidence="11"/>
<gene>
    <name evidence="7 11" type="primary">rps4</name>
</gene>
<feature type="domain" description="RNA-binding S4" evidence="9">
    <location>
        <begin position="90"/>
        <end position="155"/>
    </location>
</feature>
<dbReference type="PANTHER" id="PTHR11831">
    <property type="entry name" value="30S 40S RIBOSOMAL PROTEIN"/>
    <property type="match status" value="1"/>
</dbReference>
<accession>A0A386AWT7</accession>
<dbReference type="Gene3D" id="3.10.290.10">
    <property type="entry name" value="RNA-binding S4 domain"/>
    <property type="match status" value="1"/>
</dbReference>
<evidence type="ECO:0000256" key="5">
    <source>
        <dbReference type="ARBA" id="ARBA00023274"/>
    </source>
</evidence>
<evidence type="ECO:0000256" key="6">
    <source>
        <dbReference type="ARBA" id="ARBA00035158"/>
    </source>
</evidence>
<dbReference type="PANTHER" id="PTHR11831:SF4">
    <property type="entry name" value="SMALL RIBOSOMAL SUBUNIT PROTEIN US4M"/>
    <property type="match status" value="1"/>
</dbReference>
<keyword evidence="11" id="KW-0150">Chloroplast</keyword>
<dbReference type="SMART" id="SM01390">
    <property type="entry name" value="Ribosomal_S4"/>
    <property type="match status" value="1"/>
</dbReference>
<dbReference type="Pfam" id="PF00163">
    <property type="entry name" value="Ribosomal_S4"/>
    <property type="match status" value="1"/>
</dbReference>
<dbReference type="SMART" id="SM00363">
    <property type="entry name" value="S4"/>
    <property type="match status" value="1"/>
</dbReference>
<sequence>MSTYRGPRVKIIRRLGLLPGLTSKISKRKGLPGKSEMTKIKKSQYGIRLNEKQKLRYNYGLTEKKLVKYIQEARKSKFSTVLTLLELLEMRLDNILYRLGLVQTIPFARQLINHGHILVNNNTINIPSYNCKINDTISFKLKSNKIINSIIDQEKIKAHPSFLLLDEKNLIGKICNKIQRSEIEIELNELLVVEYYSRI</sequence>
<feature type="domain" description="Small ribosomal subunit protein uS4 N-terminal" evidence="10">
    <location>
        <begin position="3"/>
        <end position="89"/>
    </location>
</feature>
<dbReference type="NCBIfam" id="TIGR01017">
    <property type="entry name" value="rpsD_bact"/>
    <property type="match status" value="1"/>
</dbReference>
<organism evidence="11">
    <name type="scientific">Dichotomosiphon tuberosus</name>
    <dbReference type="NCBI Taxonomy" id="118263"/>
    <lineage>
        <taxon>Eukaryota</taxon>
        <taxon>Viridiplantae</taxon>
        <taxon>Chlorophyta</taxon>
        <taxon>core chlorophytes</taxon>
        <taxon>Ulvophyceae</taxon>
        <taxon>TCBD clade</taxon>
        <taxon>Bryopsidales</taxon>
        <taxon>Halimedineae</taxon>
        <taxon>Dichotomosiphonaceae</taxon>
        <taxon>Dichotomosiphon</taxon>
    </lineage>
</organism>
<evidence type="ECO:0000259" key="9">
    <source>
        <dbReference type="SMART" id="SM00363"/>
    </source>
</evidence>
<name>A0A386AWT7_9CHLO</name>
<evidence type="ECO:0000313" key="11">
    <source>
        <dbReference type="EMBL" id="AYC63814.1"/>
    </source>
</evidence>
<reference evidence="11" key="2">
    <citation type="journal article" date="2019" name="Mol. Phylogenet. Evol.">
        <title>Reassessment of the classification of bryopsidales (chlorophyta) based on chloroplast phylogenomic analyses.</title>
        <authorList>
            <person name="Cremen M.C."/>
            <person name="Leliaert F."/>
            <person name="West J."/>
            <person name="Lam D.W."/>
            <person name="Shimada S."/>
            <person name="Lopez-Bautista J.M."/>
            <person name="Verbruggen H."/>
        </authorList>
    </citation>
    <scope>NUCLEOTIDE SEQUENCE</scope>
</reference>
<evidence type="ECO:0000256" key="2">
    <source>
        <dbReference type="ARBA" id="ARBA00022730"/>
    </source>
</evidence>
<dbReference type="EMBL" id="MH591081">
    <property type="protein sequence ID" value="AYC63814.1"/>
    <property type="molecule type" value="Genomic_DNA"/>
</dbReference>
<keyword evidence="11" id="KW-0934">Plastid</keyword>
<dbReference type="GO" id="GO:0015935">
    <property type="term" value="C:small ribosomal subunit"/>
    <property type="evidence" value="ECO:0007669"/>
    <property type="project" value="InterPro"/>
</dbReference>
<dbReference type="GO" id="GO:0009507">
    <property type="term" value="C:chloroplast"/>
    <property type="evidence" value="ECO:0007669"/>
    <property type="project" value="UniProtKB-SubCell"/>
</dbReference>
<evidence type="ECO:0000256" key="7">
    <source>
        <dbReference type="HAMAP-Rule" id="MF_01306"/>
    </source>
</evidence>
<reference evidence="11" key="1">
    <citation type="submission" date="2018-07" db="EMBL/GenBank/DDBJ databases">
        <authorList>
            <person name="Quirk P.G."/>
            <person name="Krulwich T.A."/>
        </authorList>
    </citation>
    <scope>NUCLEOTIDE SEQUENCE</scope>
</reference>
<evidence type="ECO:0000259" key="10">
    <source>
        <dbReference type="SMART" id="SM01390"/>
    </source>
</evidence>
<dbReference type="CDD" id="cd00165">
    <property type="entry name" value="S4"/>
    <property type="match status" value="1"/>
</dbReference>